<feature type="region of interest" description="Disordered" evidence="1">
    <location>
        <begin position="1"/>
        <end position="53"/>
    </location>
</feature>
<organism evidence="2 3">
    <name type="scientific">Rotaria sordida</name>
    <dbReference type="NCBI Taxonomy" id="392033"/>
    <lineage>
        <taxon>Eukaryota</taxon>
        <taxon>Metazoa</taxon>
        <taxon>Spiralia</taxon>
        <taxon>Gnathifera</taxon>
        <taxon>Rotifera</taxon>
        <taxon>Eurotatoria</taxon>
        <taxon>Bdelloidea</taxon>
        <taxon>Philodinida</taxon>
        <taxon>Philodinidae</taxon>
        <taxon>Rotaria</taxon>
    </lineage>
</organism>
<sequence length="53" mass="5877">MNSKTTELEGEDEKIQVPSASEDEIVEEGTSQTNMSIGDTKRKNINYKDGSKN</sequence>
<dbReference type="Proteomes" id="UP000663836">
    <property type="component" value="Unassembled WGS sequence"/>
</dbReference>
<reference evidence="2" key="1">
    <citation type="submission" date="2021-02" db="EMBL/GenBank/DDBJ databases">
        <authorList>
            <person name="Nowell W R."/>
        </authorList>
    </citation>
    <scope>NUCLEOTIDE SEQUENCE</scope>
</reference>
<accession>A0A820JIX8</accession>
<proteinExistence type="predicted"/>
<evidence type="ECO:0000256" key="1">
    <source>
        <dbReference type="SAM" id="MobiDB-lite"/>
    </source>
</evidence>
<protein>
    <submittedName>
        <fullName evidence="2">Uncharacterized protein</fullName>
    </submittedName>
</protein>
<comment type="caution">
    <text evidence="2">The sequence shown here is derived from an EMBL/GenBank/DDBJ whole genome shotgun (WGS) entry which is preliminary data.</text>
</comment>
<dbReference type="AlphaFoldDB" id="A0A820JIX8"/>
<feature type="non-terminal residue" evidence="2">
    <location>
        <position position="1"/>
    </location>
</feature>
<gene>
    <name evidence="2" type="ORF">JBS370_LOCUS41067</name>
</gene>
<evidence type="ECO:0000313" key="3">
    <source>
        <dbReference type="Proteomes" id="UP000663836"/>
    </source>
</evidence>
<dbReference type="EMBL" id="CAJOBD010041944">
    <property type="protein sequence ID" value="CAF4322501.1"/>
    <property type="molecule type" value="Genomic_DNA"/>
</dbReference>
<evidence type="ECO:0000313" key="2">
    <source>
        <dbReference type="EMBL" id="CAF4322501.1"/>
    </source>
</evidence>
<name>A0A820JIX8_9BILA</name>